<comment type="pathway">
    <text evidence="1 23">Amino-acid biosynthesis; L-isoleucine biosynthesis; L-isoleucine from 2-oxobutanoate: step 1/4.</text>
</comment>
<dbReference type="GO" id="GO:0043139">
    <property type="term" value="F:5'-3' DNA helicase activity"/>
    <property type="evidence" value="ECO:0007669"/>
    <property type="project" value="UniProtKB-EC"/>
</dbReference>
<dbReference type="CDD" id="cd02015">
    <property type="entry name" value="TPP_AHAS"/>
    <property type="match status" value="1"/>
</dbReference>
<dbReference type="InterPro" id="IPR007692">
    <property type="entry name" value="DNA_helicase_DnaB"/>
</dbReference>
<comment type="similarity">
    <text evidence="4 24">Belongs to the helicase family. DnaB subfamily.</text>
</comment>
<comment type="catalytic activity">
    <reaction evidence="21 23">
        <text>2 pyruvate + H(+) = (2S)-2-acetolactate + CO2</text>
        <dbReference type="Rhea" id="RHEA:25249"/>
        <dbReference type="ChEBI" id="CHEBI:15361"/>
        <dbReference type="ChEBI" id="CHEBI:15378"/>
        <dbReference type="ChEBI" id="CHEBI:16526"/>
        <dbReference type="ChEBI" id="CHEBI:58476"/>
        <dbReference type="EC" id="2.2.1.6"/>
    </reaction>
</comment>
<keyword evidence="7" id="KW-0285">Flavoprotein</keyword>
<keyword evidence="16 23" id="KW-0460">Magnesium</keyword>
<dbReference type="Gene3D" id="3.40.50.1220">
    <property type="entry name" value="TPP-binding domain"/>
    <property type="match status" value="1"/>
</dbReference>
<dbReference type="InterPro" id="IPR011766">
    <property type="entry name" value="TPP_enzyme_TPP-bd"/>
</dbReference>
<evidence type="ECO:0000256" key="5">
    <source>
        <dbReference type="ARBA" id="ARBA00022515"/>
    </source>
</evidence>
<dbReference type="GO" id="GO:0042802">
    <property type="term" value="F:identical protein binding"/>
    <property type="evidence" value="ECO:0007669"/>
    <property type="project" value="UniProtKB-ARBA"/>
</dbReference>
<dbReference type="CDD" id="cd07035">
    <property type="entry name" value="TPP_PYR_POX_like"/>
    <property type="match status" value="1"/>
</dbReference>
<keyword evidence="6 23" id="KW-0028">Amino-acid biosynthesis</keyword>
<evidence type="ECO:0000256" key="1">
    <source>
        <dbReference type="ARBA" id="ARBA00004974"/>
    </source>
</evidence>
<dbReference type="GO" id="GO:0005948">
    <property type="term" value="C:acetolactate synthase complex"/>
    <property type="evidence" value="ECO:0007669"/>
    <property type="project" value="TreeGrafter"/>
</dbReference>
<name>A0A4R5G6P4_9STRE</name>
<evidence type="ECO:0000256" key="17">
    <source>
        <dbReference type="ARBA" id="ARBA00023052"/>
    </source>
</evidence>
<dbReference type="InterPro" id="IPR027417">
    <property type="entry name" value="P-loop_NTPase"/>
</dbReference>
<dbReference type="InterPro" id="IPR012846">
    <property type="entry name" value="Acetolactate_synth_lsu"/>
</dbReference>
<dbReference type="InterPro" id="IPR000399">
    <property type="entry name" value="TPP-bd_CS"/>
</dbReference>
<dbReference type="PANTHER" id="PTHR18968">
    <property type="entry name" value="THIAMINE PYROPHOSPHATE ENZYMES"/>
    <property type="match status" value="1"/>
</dbReference>
<evidence type="ECO:0000256" key="10">
    <source>
        <dbReference type="ARBA" id="ARBA00022723"/>
    </source>
</evidence>
<dbReference type="Proteomes" id="UP000295231">
    <property type="component" value="Unassembled WGS sequence"/>
</dbReference>
<keyword evidence="19" id="KW-0413">Isomerase</keyword>
<dbReference type="InterPro" id="IPR007694">
    <property type="entry name" value="DNA_helicase_DnaB-like_C"/>
</dbReference>
<dbReference type="Pfam" id="PF00772">
    <property type="entry name" value="DnaB"/>
    <property type="match status" value="1"/>
</dbReference>
<comment type="function">
    <text evidence="24">The main replicative DNA helicase, it participates in initiation and elongation during chromosome replication. Travels ahead of the DNA replisome, separating dsDNA into templates for DNA synthesis. A processive ATP-dependent 5'-3' DNA helicase it has DNA-dependent ATPase activity.</text>
</comment>
<keyword evidence="17 23" id="KW-0786">Thiamine pyrophosphate</keyword>
<dbReference type="GO" id="GO:0030976">
    <property type="term" value="F:thiamine pyrophosphate binding"/>
    <property type="evidence" value="ECO:0007669"/>
    <property type="project" value="UniProtKB-UniRule"/>
</dbReference>
<dbReference type="NCBIfam" id="TIGR00118">
    <property type="entry name" value="acolac_lg"/>
    <property type="match status" value="1"/>
</dbReference>
<dbReference type="GO" id="GO:0050660">
    <property type="term" value="F:flavin adenine dinucleotide binding"/>
    <property type="evidence" value="ECO:0007669"/>
    <property type="project" value="InterPro"/>
</dbReference>
<dbReference type="CDD" id="cd00984">
    <property type="entry name" value="DnaB_C"/>
    <property type="match status" value="1"/>
</dbReference>
<dbReference type="UniPathway" id="UPA00047">
    <property type="reaction ID" value="UER00055"/>
</dbReference>
<evidence type="ECO:0000256" key="20">
    <source>
        <dbReference type="ARBA" id="ARBA00023304"/>
    </source>
</evidence>
<evidence type="ECO:0000256" key="16">
    <source>
        <dbReference type="ARBA" id="ARBA00022842"/>
    </source>
</evidence>
<keyword evidence="9 24" id="KW-0235">DNA replication</keyword>
<dbReference type="EC" id="2.2.1.6" evidence="23"/>
<keyword evidence="14" id="KW-0274">FAD</keyword>
<dbReference type="SUPFAM" id="SSF52540">
    <property type="entry name" value="P-loop containing nucleoside triphosphate hydrolases"/>
    <property type="match status" value="1"/>
</dbReference>
<keyword evidence="11 24" id="KW-0547">Nucleotide-binding</keyword>
<comment type="similarity">
    <text evidence="3 23">Belongs to the TPP enzyme family.</text>
</comment>
<dbReference type="NCBIfam" id="NF005584">
    <property type="entry name" value="PRK07282.1"/>
    <property type="match status" value="1"/>
</dbReference>
<evidence type="ECO:0000256" key="21">
    <source>
        <dbReference type="ARBA" id="ARBA00048670"/>
    </source>
</evidence>
<keyword evidence="18 24" id="KW-0238">DNA-binding</keyword>
<comment type="catalytic activity">
    <reaction evidence="22 24">
        <text>ATP + H2O = ADP + phosphate + H(+)</text>
        <dbReference type="Rhea" id="RHEA:13065"/>
        <dbReference type="ChEBI" id="CHEBI:15377"/>
        <dbReference type="ChEBI" id="CHEBI:15378"/>
        <dbReference type="ChEBI" id="CHEBI:30616"/>
        <dbReference type="ChEBI" id="CHEBI:43474"/>
        <dbReference type="ChEBI" id="CHEBI:456216"/>
        <dbReference type="EC" id="5.6.2.3"/>
    </reaction>
</comment>
<dbReference type="FunFam" id="1.10.860.10:FF:000001">
    <property type="entry name" value="Replicative DNA helicase"/>
    <property type="match status" value="1"/>
</dbReference>
<evidence type="ECO:0000256" key="2">
    <source>
        <dbReference type="ARBA" id="ARBA00005025"/>
    </source>
</evidence>
<dbReference type="AlphaFoldDB" id="A0A4R5G6P4"/>
<evidence type="ECO:0000313" key="26">
    <source>
        <dbReference type="EMBL" id="TDE75496.1"/>
    </source>
</evidence>
<dbReference type="GO" id="GO:0009099">
    <property type="term" value="P:L-valine biosynthetic process"/>
    <property type="evidence" value="ECO:0007669"/>
    <property type="project" value="UniProtKB-UniPathway"/>
</dbReference>
<evidence type="ECO:0000256" key="9">
    <source>
        <dbReference type="ARBA" id="ARBA00022705"/>
    </source>
</evidence>
<dbReference type="InterPro" id="IPR039368">
    <property type="entry name" value="AHAS_TPP"/>
</dbReference>
<dbReference type="GO" id="GO:0016887">
    <property type="term" value="F:ATP hydrolysis activity"/>
    <property type="evidence" value="ECO:0007669"/>
    <property type="project" value="RHEA"/>
</dbReference>
<dbReference type="SUPFAM" id="SSF52518">
    <property type="entry name" value="Thiamin diphosphate-binding fold (THDP-binding)"/>
    <property type="match status" value="2"/>
</dbReference>
<dbReference type="Pfam" id="PF02775">
    <property type="entry name" value="TPP_enzyme_C"/>
    <property type="match status" value="1"/>
</dbReference>
<dbReference type="InterPro" id="IPR012000">
    <property type="entry name" value="Thiamin_PyroP_enz_cen_dom"/>
</dbReference>
<dbReference type="GO" id="GO:0009097">
    <property type="term" value="P:isoleucine biosynthetic process"/>
    <property type="evidence" value="ECO:0007669"/>
    <property type="project" value="UniProtKB-UniPathway"/>
</dbReference>
<evidence type="ECO:0000256" key="13">
    <source>
        <dbReference type="ARBA" id="ARBA00022806"/>
    </source>
</evidence>
<evidence type="ECO:0000256" key="24">
    <source>
        <dbReference type="RuleBase" id="RU362085"/>
    </source>
</evidence>
<evidence type="ECO:0000256" key="7">
    <source>
        <dbReference type="ARBA" id="ARBA00022630"/>
    </source>
</evidence>
<comment type="caution">
    <text evidence="26">The sequence shown here is derived from an EMBL/GenBank/DDBJ whole genome shotgun (WGS) entry which is preliminary data.</text>
</comment>
<evidence type="ECO:0000256" key="6">
    <source>
        <dbReference type="ARBA" id="ARBA00022605"/>
    </source>
</evidence>
<evidence type="ECO:0000256" key="15">
    <source>
        <dbReference type="ARBA" id="ARBA00022840"/>
    </source>
</evidence>
<dbReference type="GO" id="GO:0003984">
    <property type="term" value="F:acetolactate synthase activity"/>
    <property type="evidence" value="ECO:0007669"/>
    <property type="project" value="UniProtKB-EC"/>
</dbReference>
<keyword evidence="8 23" id="KW-0808">Transferase</keyword>
<comment type="cofactor">
    <cofactor evidence="23">
        <name>thiamine diphosphate</name>
        <dbReference type="ChEBI" id="CHEBI:58937"/>
    </cofactor>
    <text evidence="23">Binds 1 thiamine pyrophosphate per subunit.</text>
</comment>
<dbReference type="FunFam" id="3.40.50.1220:FF:000008">
    <property type="entry name" value="Acetolactate synthase"/>
    <property type="match status" value="1"/>
</dbReference>
<dbReference type="Pfam" id="PF02776">
    <property type="entry name" value="TPP_enzyme_N"/>
    <property type="match status" value="1"/>
</dbReference>
<dbReference type="PANTHER" id="PTHR18968:SF13">
    <property type="entry name" value="ACETOLACTATE SYNTHASE CATALYTIC SUBUNIT, MITOCHONDRIAL"/>
    <property type="match status" value="1"/>
</dbReference>
<evidence type="ECO:0000256" key="8">
    <source>
        <dbReference type="ARBA" id="ARBA00022679"/>
    </source>
</evidence>
<evidence type="ECO:0000256" key="22">
    <source>
        <dbReference type="ARBA" id="ARBA00048954"/>
    </source>
</evidence>
<keyword evidence="27" id="KW-1185">Reference proteome</keyword>
<dbReference type="InterPro" id="IPR007693">
    <property type="entry name" value="DNA_helicase_DnaB-like_N"/>
</dbReference>
<dbReference type="GO" id="GO:1990077">
    <property type="term" value="C:primosome complex"/>
    <property type="evidence" value="ECO:0007669"/>
    <property type="project" value="UniProtKB-UniRule"/>
</dbReference>
<protein>
    <recommendedName>
        <fullName evidence="23 24">Multifunctional fusion protein</fullName>
    </recommendedName>
    <domain>
        <recommendedName>
            <fullName evidence="23">Acetolactate synthase</fullName>
            <ecNumber evidence="23">2.2.1.6</ecNumber>
        </recommendedName>
    </domain>
    <domain>
        <recommendedName>
            <fullName evidence="24">Replicative DNA helicase</fullName>
            <ecNumber evidence="24">5.6.2.3</ecNumber>
        </recommendedName>
    </domain>
</protein>
<dbReference type="InterPro" id="IPR036185">
    <property type="entry name" value="DNA_heli_DnaB-like_N_sf"/>
</dbReference>
<keyword evidence="15 24" id="KW-0067">ATP-binding</keyword>
<evidence type="ECO:0000256" key="11">
    <source>
        <dbReference type="ARBA" id="ARBA00022741"/>
    </source>
</evidence>
<dbReference type="InterPro" id="IPR029061">
    <property type="entry name" value="THDP-binding"/>
</dbReference>
<dbReference type="FunFam" id="3.40.50.300:FF:000076">
    <property type="entry name" value="Replicative DNA helicase"/>
    <property type="match status" value="1"/>
</dbReference>
<keyword evidence="5 24" id="KW-0639">Primosome</keyword>
<dbReference type="InterPro" id="IPR029035">
    <property type="entry name" value="DHS-like_NAD/FAD-binding_dom"/>
</dbReference>
<dbReference type="Gene3D" id="3.40.50.300">
    <property type="entry name" value="P-loop containing nucleotide triphosphate hydrolases"/>
    <property type="match status" value="1"/>
</dbReference>
<dbReference type="EMBL" id="SJWY01000005">
    <property type="protein sequence ID" value="TDE75496.1"/>
    <property type="molecule type" value="Genomic_DNA"/>
</dbReference>
<dbReference type="SUPFAM" id="SSF48024">
    <property type="entry name" value="N-terminal domain of DnaB helicase"/>
    <property type="match status" value="1"/>
</dbReference>
<keyword evidence="20 23" id="KW-0100">Branched-chain amino acid biosynthesis</keyword>
<dbReference type="GO" id="GO:0000287">
    <property type="term" value="F:magnesium ion binding"/>
    <property type="evidence" value="ECO:0007669"/>
    <property type="project" value="UniProtKB-UniRule"/>
</dbReference>
<keyword evidence="10 23" id="KW-0479">Metal-binding</keyword>
<dbReference type="Gene3D" id="3.40.50.970">
    <property type="match status" value="2"/>
</dbReference>
<accession>A0A4R5G6P4</accession>
<evidence type="ECO:0000313" key="27">
    <source>
        <dbReference type="Proteomes" id="UP000295231"/>
    </source>
</evidence>
<dbReference type="NCBIfam" id="NF004384">
    <property type="entry name" value="PRK05748.1"/>
    <property type="match status" value="1"/>
</dbReference>
<evidence type="ECO:0000259" key="25">
    <source>
        <dbReference type="PROSITE" id="PS51199"/>
    </source>
</evidence>
<evidence type="ECO:0000256" key="4">
    <source>
        <dbReference type="ARBA" id="ARBA00008428"/>
    </source>
</evidence>
<dbReference type="GO" id="GO:0006269">
    <property type="term" value="P:DNA replication, synthesis of primer"/>
    <property type="evidence" value="ECO:0007669"/>
    <property type="project" value="UniProtKB-UniRule"/>
</dbReference>
<dbReference type="InterPro" id="IPR012001">
    <property type="entry name" value="Thiamin_PyroP_enz_TPP-bd_dom"/>
</dbReference>
<comment type="cofactor">
    <cofactor evidence="23">
        <name>Mg(2+)</name>
        <dbReference type="ChEBI" id="CHEBI:18420"/>
    </cofactor>
    <text evidence="23">Binds 1 Mg(2+) ion per subunit.</text>
</comment>
<gene>
    <name evidence="26" type="ORF">E0E04_00590</name>
</gene>
<evidence type="ECO:0000256" key="14">
    <source>
        <dbReference type="ARBA" id="ARBA00022827"/>
    </source>
</evidence>
<dbReference type="GO" id="GO:0005524">
    <property type="term" value="F:ATP binding"/>
    <property type="evidence" value="ECO:0007669"/>
    <property type="project" value="UniProtKB-UniRule"/>
</dbReference>
<organism evidence="26 27">
    <name type="scientific">Streptococcus vicugnae</name>
    <dbReference type="NCBI Taxonomy" id="2740579"/>
    <lineage>
        <taxon>Bacteria</taxon>
        <taxon>Bacillati</taxon>
        <taxon>Bacillota</taxon>
        <taxon>Bacilli</taxon>
        <taxon>Lactobacillales</taxon>
        <taxon>Streptococcaceae</taxon>
        <taxon>Streptococcus</taxon>
    </lineage>
</organism>
<sequence>MAEEPELRVQPQDLLAEQSVLGSIFISPDKLITVREFVSPDDFYKYSHRVIFKAMITLSDRNEAIDATTVRTILDDQGDLQNIGGLSYIVELVNSVPTSANAEYYAKIVAEKAMLRNIISRLTETVNLAYEGATDSEDVIAGAEKALIEINEHSNRSGFRKISDVLKVNYENLEIRSRQTSDVTGLPTGFRDLDKITTGLHPDQLVILAARPAVGKTAFALNIAQNVGTKQNRPVAIFSLEMGAESLVDRMLAAEGMVDSHNLRTGQLTDQEWNNITIAQGALADAPIYIDDTPGIKITEIRARARKLSQEVEGGLGLIVIDYLQLITGTRPENRQQEVSDISRQLKILAKELKVPVIALSQLSRGVEQRQDKRPVLSDIRESGSIEQDADIVAFLYRDDYYRREGEDNEDAVLPLYDAIYNFDGIRHILARHEQGALHEAEGYAKSTGKLGVAIVTSGPGATNAITGIADGMSDSVPMLIFTGQVGMSGIGKDAFQEADIIGITMPITKYNYQIRDVADVPRIVTEAAHIATTGRPGPVVIDLPKNISAAKTSFYHDPTVNLPSYQPTLEPNVLQVKKILTQLKKAKRPLIIAGGGVNYSGASEELIAFAERYNIPVVSTLLSLGVMPINHPLSLGMGGMHGSYASNMALTQCDFMINFGSRFADRLTGNPKTFAKKAVVAHVDIDPAEIGKVVKTQIPIVGDAKRTLQILLDEDEVKTRHDDWTESVLANKAKAPFSYDFDESVIKPQHAIATIGKVTDGDAIVVTDVGQHQMWAAQFYPYKNERQLITSGGLGTMGFGIPAAIGAKLANPDKEVILFVGDGGFQMTNQELALLNGYGVPIKVVLINNHSLGMVRQWQESFYDEHRSESTFDDEPNFQMMAEAYGIAHYKFTNPNTLEEDLKVITENKPMLIEVAISNREHVYPMVPSGKSNSEMLGVKFNA</sequence>
<proteinExistence type="inferred from homology"/>
<evidence type="ECO:0000256" key="12">
    <source>
        <dbReference type="ARBA" id="ARBA00022801"/>
    </source>
</evidence>
<evidence type="ECO:0000256" key="3">
    <source>
        <dbReference type="ARBA" id="ARBA00007812"/>
    </source>
</evidence>
<dbReference type="FunFam" id="3.40.50.970:FF:000016">
    <property type="entry name" value="Acetolactate synthase"/>
    <property type="match status" value="1"/>
</dbReference>
<dbReference type="SUPFAM" id="SSF52467">
    <property type="entry name" value="DHS-like NAD/FAD-binding domain"/>
    <property type="match status" value="1"/>
</dbReference>
<dbReference type="Pfam" id="PF00205">
    <property type="entry name" value="TPP_enzyme_M"/>
    <property type="match status" value="1"/>
</dbReference>
<dbReference type="InterPro" id="IPR016136">
    <property type="entry name" value="DNA_helicase_N/primase_C"/>
</dbReference>
<dbReference type="UniPathway" id="UPA00049">
    <property type="reaction ID" value="UER00059"/>
</dbReference>
<dbReference type="GO" id="GO:0003677">
    <property type="term" value="F:DNA binding"/>
    <property type="evidence" value="ECO:0007669"/>
    <property type="project" value="UniProtKB-UniRule"/>
</dbReference>
<evidence type="ECO:0000256" key="19">
    <source>
        <dbReference type="ARBA" id="ARBA00023235"/>
    </source>
</evidence>
<keyword evidence="13 24" id="KW-0347">Helicase</keyword>
<dbReference type="EC" id="5.6.2.3" evidence="24"/>
<dbReference type="Pfam" id="PF03796">
    <property type="entry name" value="DnaB_C"/>
    <property type="match status" value="1"/>
</dbReference>
<dbReference type="InterPro" id="IPR045229">
    <property type="entry name" value="TPP_enz"/>
</dbReference>
<feature type="domain" description="SF4 helicase" evidence="25">
    <location>
        <begin position="179"/>
        <end position="445"/>
    </location>
</feature>
<reference evidence="26 27" key="1">
    <citation type="submission" date="2019-03" db="EMBL/GenBank/DDBJ databases">
        <authorList>
            <person name="Fan P."/>
        </authorList>
    </citation>
    <scope>NUCLEOTIDE SEQUENCE [LARGE SCALE GENOMIC DNA]</scope>
    <source>
        <strain evidence="26 27">KCJ4950</strain>
    </source>
</reference>
<dbReference type="PROSITE" id="PS51199">
    <property type="entry name" value="SF4_HELICASE"/>
    <property type="match status" value="1"/>
</dbReference>
<dbReference type="Gene3D" id="1.10.860.10">
    <property type="entry name" value="DNAb Helicase, Chain A"/>
    <property type="match status" value="1"/>
</dbReference>
<dbReference type="PROSITE" id="PS00187">
    <property type="entry name" value="TPP_ENZYMES"/>
    <property type="match status" value="1"/>
</dbReference>
<dbReference type="FunFam" id="3.40.50.970:FF:000007">
    <property type="entry name" value="Acetolactate synthase"/>
    <property type="match status" value="1"/>
</dbReference>
<evidence type="ECO:0000256" key="18">
    <source>
        <dbReference type="ARBA" id="ARBA00023125"/>
    </source>
</evidence>
<keyword evidence="12 24" id="KW-0378">Hydrolase</keyword>
<comment type="pathway">
    <text evidence="2 23">Amino-acid biosynthesis; L-valine biosynthesis; L-valine from pyruvate: step 1/4.</text>
</comment>
<dbReference type="NCBIfam" id="TIGR00665">
    <property type="entry name" value="DnaB"/>
    <property type="match status" value="1"/>
</dbReference>
<evidence type="ECO:0000256" key="23">
    <source>
        <dbReference type="RuleBase" id="RU003591"/>
    </source>
</evidence>